<dbReference type="InterPro" id="IPR007855">
    <property type="entry name" value="RDRP"/>
</dbReference>
<feature type="region of interest" description="Disordered" evidence="1">
    <location>
        <begin position="1605"/>
        <end position="1632"/>
    </location>
</feature>
<evidence type="ECO:0000259" key="2">
    <source>
        <dbReference type="Pfam" id="PF05183"/>
    </source>
</evidence>
<evidence type="ECO:0000313" key="3">
    <source>
        <dbReference type="EMBL" id="WUR03541.1"/>
    </source>
</evidence>
<dbReference type="Pfam" id="PF05183">
    <property type="entry name" value="RdRP"/>
    <property type="match status" value="1"/>
</dbReference>
<proteinExistence type="predicted"/>
<dbReference type="PANTHER" id="PTHR23079">
    <property type="entry name" value="RNA-DEPENDENT RNA POLYMERASE"/>
    <property type="match status" value="1"/>
</dbReference>
<keyword evidence="4" id="KW-1185">Reference proteome</keyword>
<dbReference type="GO" id="GO:0030422">
    <property type="term" value="P:siRNA processing"/>
    <property type="evidence" value="ECO:0007669"/>
    <property type="project" value="TreeGrafter"/>
</dbReference>
<feature type="domain" description="RDRP core" evidence="2">
    <location>
        <begin position="762"/>
        <end position="1388"/>
    </location>
</feature>
<feature type="compositionally biased region" description="Basic and acidic residues" evidence="1">
    <location>
        <begin position="1614"/>
        <end position="1632"/>
    </location>
</feature>
<reference evidence="3" key="1">
    <citation type="journal article" date="2024" name="BMC Genomics">
        <title>Functional annotation of a divergent genome using sequence and structure-based similarity.</title>
        <authorList>
            <person name="Svedberg D."/>
            <person name="Winiger R.R."/>
            <person name="Berg A."/>
            <person name="Sharma H."/>
            <person name="Tellgren-Roth C."/>
            <person name="Debrunner-Vossbrinck B.A."/>
            <person name="Vossbrinck C.R."/>
            <person name="Barandun J."/>
        </authorList>
    </citation>
    <scope>NUCLEOTIDE SEQUENCE</scope>
    <source>
        <strain evidence="3">Illinois isolate</strain>
    </source>
</reference>
<dbReference type="Proteomes" id="UP001334084">
    <property type="component" value="Chromosome 5"/>
</dbReference>
<dbReference type="EMBL" id="CP142730">
    <property type="protein sequence ID" value="WUR03541.1"/>
    <property type="molecule type" value="Genomic_DNA"/>
</dbReference>
<accession>A0AAX4JCG7</accession>
<organism evidence="3 4">
    <name type="scientific">Vairimorpha necatrix</name>
    <dbReference type="NCBI Taxonomy" id="6039"/>
    <lineage>
        <taxon>Eukaryota</taxon>
        <taxon>Fungi</taxon>
        <taxon>Fungi incertae sedis</taxon>
        <taxon>Microsporidia</taxon>
        <taxon>Nosematidae</taxon>
        <taxon>Vairimorpha</taxon>
    </lineage>
</organism>
<keyword evidence="3" id="KW-0696">RNA-directed RNA polymerase</keyword>
<keyword evidence="3" id="KW-0808">Transferase</keyword>
<dbReference type="InterPro" id="IPR057596">
    <property type="entry name" value="RDRP_core"/>
</dbReference>
<name>A0AAX4JCG7_9MICR</name>
<dbReference type="RefSeq" id="XP_065329686.1">
    <property type="nucleotide sequence ID" value="XM_065473614.1"/>
</dbReference>
<dbReference type="GO" id="GO:0003723">
    <property type="term" value="F:RNA binding"/>
    <property type="evidence" value="ECO:0007669"/>
    <property type="project" value="UniProtKB-KW"/>
</dbReference>
<keyword evidence="3" id="KW-0548">Nucleotidyltransferase</keyword>
<dbReference type="GO" id="GO:0031380">
    <property type="term" value="C:nuclear RNA-directed RNA polymerase complex"/>
    <property type="evidence" value="ECO:0007669"/>
    <property type="project" value="TreeGrafter"/>
</dbReference>
<dbReference type="GeneID" id="90541356"/>
<gene>
    <name evidence="3" type="ORF">VNE69_05132</name>
</gene>
<evidence type="ECO:0000256" key="1">
    <source>
        <dbReference type="SAM" id="MobiDB-lite"/>
    </source>
</evidence>
<dbReference type="GO" id="GO:0003968">
    <property type="term" value="F:RNA-directed RNA polymerase activity"/>
    <property type="evidence" value="ECO:0007669"/>
    <property type="project" value="UniProtKB-KW"/>
</dbReference>
<evidence type="ECO:0000313" key="4">
    <source>
        <dbReference type="Proteomes" id="UP001334084"/>
    </source>
</evidence>
<dbReference type="PANTHER" id="PTHR23079:SF55">
    <property type="entry name" value="RNA-DIRECTED RNA POLYMERASE"/>
    <property type="match status" value="1"/>
</dbReference>
<sequence>MHRQNSRFISDLTHRLSLDPSSSPLNLELLLKSLDSDVIFYLPDPFLITDFIKFYHKTLVQDYRKIDNIYIYTDEILNLDIGILCTSNMIPDNSVLIFYDLKDITLFTNNSSKFKFGFITCPLVFYEIYNSKFRDLIYAPVENQDLIFYYKKAYENSEIKKYKKLEDEIYKNEDKKEFNLELMNILKIIKIMLNSGNKEENEISKKLMFLLENGIFETEYVLNEILKDKKYRNLQGKFKEYKFVSNKLSVLLKEIRNTRYKDIEIYCKSPEILEIVHNICYNQSSINDKEYENIDHINDKTTYNIKNERKNIKFSNFENLNNNFELTICFNYKQIHSKSKKVFLIEESNFDNFLEKEKLIELEIRNKSKSPINKPKKTYSIKIHSDKITDLNLENLKISNFDKKKKLVFIESSSNFSHVGFNLNSQIDAPLEFDFLNLFTENINFSGTNLEFGTISSMKNFVNSHVLFCDTFIFLKGDFLIIYCLGERFLKIKLTSLNLEDFIFVEMTNNILNFYFCLNKKPEIYGTEDKKMNIKKFRDNEKFKFLEGLEWDRLTINEVEFIKNRNDIKISFDITTSNINTTNTNKKDSINNYLNFDKVDSNNITTTTTNITTNINSSTTTTNINTTNINSTHIYNYLNFDKVDFLIKCFARFQNVKLIFTKFRNFNKGNFLSYEEIYEYFKTKNFDDFYFLMCFLTQKSRFINYNLTKEDLEFMSKFETLNLVKYLLSLINRRFLNISKILRNYKEIIITEEMKKIRQVFITPLEIIYKIPCIFESNRVLREFDFEKFLRISLREENLKSKIKETNQQDQELIYNYYRNILNDGIFLGNKKYFFVAMTTSQMKCHNALFLTPYFSNNKLIGPDYIRNWLGDFSNIKNIGKYAMRLGQALSSTIPTVEIKDFLQIKDNLKFNYNFTDGVGIISLIFGKIIAHKLGLEEIPSAYQIRFGGYKGVIVGYPINERDLEYYKEFNIQSNLLEGVYGILKPSQLYILDNNQLRIEDINHSSDNNILIDSLRMEDNNQLRIEDINHSSDNNILIDALRMEKDVNLVLRDSMKKFHSNHRIMECISYSTTNPCHLNRQIINLLEGLGIKPEIFLEIQDNLILNLLDEISKNPINFLRKFIGLIPKNPNFKDLKIFKKLLIQISNKLIKDLYKKNKILINRGAVLMGVVDELKILKEKEVFIKVKKDLVGIYDNFIIEGEYCIILGPCLIVKNPCLHPGDIQHVRAVNKPELGFLRSVLVFNQMGLRPISNMCSGSDLDGDMYTVIWEKKLIPLNFHEPSSYEDETFLSKEIVSLKDIVNFYIKYIRNYHLGDIAYAHMVQCDLEDCKSENSKLLAELFNKSIDFPRTGFVASVPESLVPEKYPDFLQKSGNSYPSYKILGVLYRRSLSLLIEDKVKCECKECIKRFVETLPERQRLIFEGSQIKYKLLVKMDEIYLNDRSNINDRSNNNSSINRSNIFDNSNIYFFDKFKKDLKVLLKKFNVKNEEDLFVQAPTEDEGPSNDNILVETASFYRKIRQDLKDNKIDNMSLLQKSEECNENMNSLPMAFIDHKYKFEYKKVYKNKEERDNFIYNNNIKINQTKMQEDYKIIRESYRVQEDNNIIGEDSNLQENNKRNKIQDTQDKYKTQDTQDNHKIQDKYKIKDTYQSLIQGYTDVKIYKKFMENINRSLDDAFSEIFNILFLVEFFDSSFDLTCVFFLFLQSKIKSHKKLDIVHGLQKISREFYQNPTNPTLYYFIYKNIKKPKGIIYLINIKDDLEIQNQYSENTLEIKQVIDKISRTISNVAYLYIFDINLIQKYLTIKNQKYEQVHISKPEQIYKKRNIGNLIIKGMFDTSDELKLEIYKGIKNQIHRKQKVYVPKLINKGFCDIETHKINVKEFFTNSYFNFINSKIQKNQNYKVTITILPGKFYICDVPNKFINKLTTIEKLSSSLQFYRPLNNENTFKSYFFNNNELFKENRDEYMKKKNINFKTKVIFYTFSMMYKNIRYQIYYKKKNDKLKIKLITKGRSVYGKLYIINDTEEIGKDTSFELMYEEIIKKRNYENMNEEELEMFKEDVFTEKREYFKISKRLKDCHNLRIEIDTKLQTEEKDIELINREVYQNRGERNKLEKIQERLVVSSTAENEKSGVRNVSEFIKIFEKAWGIFKKYYV</sequence>
<dbReference type="KEGG" id="vnx:VNE69_05132"/>
<protein>
    <submittedName>
        <fullName evidence="3">RNA-dependent RNA polymerase</fullName>
    </submittedName>
</protein>